<dbReference type="CDD" id="cd07824">
    <property type="entry name" value="SRPBCC_6"/>
    <property type="match status" value="1"/>
</dbReference>
<organism evidence="1 2">
    <name type="scientific">Burkholderia ubonensis</name>
    <dbReference type="NCBI Taxonomy" id="101571"/>
    <lineage>
        <taxon>Bacteria</taxon>
        <taxon>Pseudomonadati</taxon>
        <taxon>Pseudomonadota</taxon>
        <taxon>Betaproteobacteria</taxon>
        <taxon>Burkholderiales</taxon>
        <taxon>Burkholderiaceae</taxon>
        <taxon>Burkholderia</taxon>
        <taxon>Burkholderia cepacia complex</taxon>
    </lineage>
</organism>
<accession>A0AB74D8W4</accession>
<dbReference type="Pfam" id="PF10604">
    <property type="entry name" value="Polyketide_cyc2"/>
    <property type="match status" value="1"/>
</dbReference>
<dbReference type="Proteomes" id="UP000273734">
    <property type="component" value="Unassembled WGS sequence"/>
</dbReference>
<dbReference type="SUPFAM" id="SSF55961">
    <property type="entry name" value="Bet v1-like"/>
    <property type="match status" value="1"/>
</dbReference>
<evidence type="ECO:0000313" key="2">
    <source>
        <dbReference type="Proteomes" id="UP000273734"/>
    </source>
</evidence>
<name>A0AB74D8W4_9BURK</name>
<sequence>MAEYRFSTTWRVDAPLAAVWNAIYQVDVWPDWWKGAERTVEVECGDPHGVGALHRYTWKGALPYRLSFDMRVLRVEPMRVLEGRASGAVEGDGRWSFAGDAERTIVRYDWHIRTHVRWMNWLAPLARPLFKWNHDVVMREGARGLAQLLGACVEADGRLYAPVAGAPAVSANPYTTAGKNMTCRPEKI</sequence>
<comment type="caution">
    <text evidence="1">The sequence shown here is derived from an EMBL/GenBank/DDBJ whole genome shotgun (WGS) entry which is preliminary data.</text>
</comment>
<protein>
    <submittedName>
        <fullName evidence="1">Polyketide cyclase</fullName>
    </submittedName>
</protein>
<reference evidence="1 2" key="1">
    <citation type="submission" date="2018-08" db="EMBL/GenBank/DDBJ databases">
        <title>Comparative analysis of Burkholderia isolates from Puerto Rico.</title>
        <authorList>
            <person name="Hall C."/>
            <person name="Sahl J."/>
            <person name="Wagner D."/>
        </authorList>
    </citation>
    <scope>NUCLEOTIDE SEQUENCE [LARGE SCALE GENOMIC DNA]</scope>
    <source>
        <strain evidence="1 2">Bp8964</strain>
    </source>
</reference>
<proteinExistence type="predicted"/>
<dbReference type="Gene3D" id="3.30.530.20">
    <property type="match status" value="1"/>
</dbReference>
<dbReference type="InterPro" id="IPR023393">
    <property type="entry name" value="START-like_dom_sf"/>
</dbReference>
<evidence type="ECO:0000313" key="1">
    <source>
        <dbReference type="EMBL" id="RQP79325.1"/>
    </source>
</evidence>
<dbReference type="InterPro" id="IPR019587">
    <property type="entry name" value="Polyketide_cyclase/dehydratase"/>
</dbReference>
<dbReference type="RefSeq" id="WP_095404059.1">
    <property type="nucleotide sequence ID" value="NZ_NQMX01000056.1"/>
</dbReference>
<dbReference type="AlphaFoldDB" id="A0AB74D8W4"/>
<gene>
    <name evidence="1" type="ORF">DF015_13125</name>
</gene>
<dbReference type="EMBL" id="QTNY01000007">
    <property type="protein sequence ID" value="RQP79325.1"/>
    <property type="molecule type" value="Genomic_DNA"/>
</dbReference>